<dbReference type="PANTHER" id="PTHR37423:SF2">
    <property type="entry name" value="MEMBRANE-BOUND LYTIC MUREIN TRANSGLYCOSYLASE C"/>
    <property type="match status" value="1"/>
</dbReference>
<dbReference type="SUPFAM" id="SSF53955">
    <property type="entry name" value="Lysozyme-like"/>
    <property type="match status" value="1"/>
</dbReference>
<dbReference type="Gene3D" id="1.10.530.10">
    <property type="match status" value="1"/>
</dbReference>
<reference evidence="2 3" key="1">
    <citation type="journal article" date="2021" name="bioRxiv">
        <title>Unraveling nitrogen, sulfur and carbon metabolic pathways and microbial community transcriptional responses to substrate deprivation and toxicity stresses in a bioreactor mimicking anoxic brackish coastal sediment conditions.</title>
        <authorList>
            <person name="Martins P.D."/>
            <person name="Echeveste M.J."/>
            <person name="Arshad A."/>
            <person name="Kurth J."/>
            <person name="Ouboter H."/>
            <person name="Jetten M.S.M."/>
            <person name="Welte C.U."/>
        </authorList>
    </citation>
    <scope>NUCLEOTIDE SEQUENCE [LARGE SCALE GENOMIC DNA]</scope>
    <source>
        <strain evidence="2">MAG_38</strain>
    </source>
</reference>
<evidence type="ECO:0000313" key="3">
    <source>
        <dbReference type="Proteomes" id="UP001197609"/>
    </source>
</evidence>
<dbReference type="AlphaFoldDB" id="A0AAJ1EIJ7"/>
<dbReference type="InterPro" id="IPR008258">
    <property type="entry name" value="Transglycosylase_SLT_dom_1"/>
</dbReference>
<feature type="domain" description="Transglycosylase SLT" evidence="1">
    <location>
        <begin position="93"/>
        <end position="198"/>
    </location>
</feature>
<dbReference type="CDD" id="cd00254">
    <property type="entry name" value="LT-like"/>
    <property type="match status" value="1"/>
</dbReference>
<dbReference type="InterPro" id="IPR023346">
    <property type="entry name" value="Lysozyme-like_dom_sf"/>
</dbReference>
<dbReference type="PANTHER" id="PTHR37423">
    <property type="entry name" value="SOLUBLE LYTIC MUREIN TRANSGLYCOSYLASE-RELATED"/>
    <property type="match status" value="1"/>
</dbReference>
<sequence length="262" mass="28143">MFAFGVGFAIDYRPVTTGCGPGGCMGKTRLIAILCASAALLWTGPALGEIYYQIDENGIAHFTNAPTTPQHRRLSPGVLPPAAKLTAANLTELIDAFAAEYELDSALIRAVIQVESNFNRKAVSPKGAQGLMQLMPATIFRLSVGDAYDPHENIGAGVRYLRQLLDQFHGDLTLALAAYNAGENAVLRYKGIPPYQETRDYVAKVLSLYRRGQGERSTSKAIKAVAQVAAATPPAPAPKPIYKAELSDTILYSNIPPIIQTP</sequence>
<evidence type="ECO:0000259" key="1">
    <source>
        <dbReference type="Pfam" id="PF01464"/>
    </source>
</evidence>
<evidence type="ECO:0000313" key="2">
    <source>
        <dbReference type="EMBL" id="MBZ0158776.1"/>
    </source>
</evidence>
<proteinExistence type="predicted"/>
<dbReference type="EMBL" id="JAIOIU010000018">
    <property type="protein sequence ID" value="MBZ0158776.1"/>
    <property type="molecule type" value="Genomic_DNA"/>
</dbReference>
<dbReference type="Proteomes" id="UP001197609">
    <property type="component" value="Unassembled WGS sequence"/>
</dbReference>
<dbReference type="Pfam" id="PF01464">
    <property type="entry name" value="SLT"/>
    <property type="match status" value="1"/>
</dbReference>
<name>A0AAJ1EIJ7_9BACT</name>
<organism evidence="2 3">
    <name type="scientific">Candidatus Methylomirabilis tolerans</name>
    <dbReference type="NCBI Taxonomy" id="3123416"/>
    <lineage>
        <taxon>Bacteria</taxon>
        <taxon>Candidatus Methylomirabilota</taxon>
        <taxon>Candidatus Methylomirabilia</taxon>
        <taxon>Candidatus Methylomirabilales</taxon>
        <taxon>Candidatus Methylomirabilaceae</taxon>
        <taxon>Candidatus Methylomirabilis</taxon>
    </lineage>
</organism>
<gene>
    <name evidence="2" type="ORF">K8G79_01280</name>
</gene>
<protein>
    <submittedName>
        <fullName evidence="2">Lytic transglycosylase domain-containing protein</fullName>
    </submittedName>
</protein>
<comment type="caution">
    <text evidence="2">The sequence shown here is derived from an EMBL/GenBank/DDBJ whole genome shotgun (WGS) entry which is preliminary data.</text>
</comment>
<accession>A0AAJ1EIJ7</accession>